<dbReference type="NCBIfam" id="TIGR03592">
    <property type="entry name" value="yidC_oxa1_cterm"/>
    <property type="match status" value="1"/>
</dbReference>
<evidence type="ECO:0000256" key="3">
    <source>
        <dbReference type="ARBA" id="ARBA00022475"/>
    </source>
</evidence>
<dbReference type="InterPro" id="IPR028055">
    <property type="entry name" value="YidC/Oxa/ALB_C"/>
</dbReference>
<evidence type="ECO:0000256" key="9">
    <source>
        <dbReference type="RuleBase" id="RU003945"/>
    </source>
</evidence>
<dbReference type="AlphaFoldDB" id="A0A1F6AP45"/>
<feature type="domain" description="Membrane insertase YidC/Oxa/ALB C-terminal" evidence="11">
    <location>
        <begin position="37"/>
        <end position="260"/>
    </location>
</feature>
<dbReference type="Pfam" id="PF02096">
    <property type="entry name" value="60KD_IMP"/>
    <property type="match status" value="1"/>
</dbReference>
<proteinExistence type="inferred from homology"/>
<keyword evidence="4 9" id="KW-0812">Transmembrane</keyword>
<feature type="transmembrane region" description="Helical" evidence="10">
    <location>
        <begin position="142"/>
        <end position="163"/>
    </location>
</feature>
<evidence type="ECO:0000313" key="13">
    <source>
        <dbReference type="Proteomes" id="UP000176609"/>
    </source>
</evidence>
<evidence type="ECO:0000256" key="4">
    <source>
        <dbReference type="ARBA" id="ARBA00022692"/>
    </source>
</evidence>
<dbReference type="CDD" id="cd20070">
    <property type="entry name" value="5TM_YidC_Alb3"/>
    <property type="match status" value="1"/>
</dbReference>
<evidence type="ECO:0000256" key="2">
    <source>
        <dbReference type="ARBA" id="ARBA00022448"/>
    </source>
</evidence>
<keyword evidence="5" id="KW-0653">Protein transport</keyword>
<evidence type="ECO:0000256" key="7">
    <source>
        <dbReference type="ARBA" id="ARBA00023136"/>
    </source>
</evidence>
<dbReference type="InterPro" id="IPR001708">
    <property type="entry name" value="YidC/ALB3/OXA1/COX18"/>
</dbReference>
<evidence type="ECO:0000256" key="8">
    <source>
        <dbReference type="ARBA" id="ARBA00023186"/>
    </source>
</evidence>
<protein>
    <recommendedName>
        <fullName evidence="11">Membrane insertase YidC/Oxa/ALB C-terminal domain-containing protein</fullName>
    </recommendedName>
</protein>
<dbReference type="GO" id="GO:0032977">
    <property type="term" value="F:membrane insertase activity"/>
    <property type="evidence" value="ECO:0007669"/>
    <property type="project" value="InterPro"/>
</dbReference>
<dbReference type="PANTHER" id="PTHR12428">
    <property type="entry name" value="OXA1"/>
    <property type="match status" value="1"/>
</dbReference>
<keyword evidence="7 10" id="KW-0472">Membrane</keyword>
<dbReference type="GO" id="GO:0015031">
    <property type="term" value="P:protein transport"/>
    <property type="evidence" value="ECO:0007669"/>
    <property type="project" value="UniProtKB-KW"/>
</dbReference>
<sequence length="276" mass="31616">MFNTNNIFEVIFVIPILNVLIGFYKLFLVLRIPGALGFSLIILTGLIKLVLHPLTVTQLKSTYQLNKLKPEIEKITAKYKNDKLRQQQEQLKLYKQEGINPAAGCLPTLLQLPIMFALYNMFFNLVGQGVSDGVVEGINKVLYFPFLNISHLDLSFLGVNLAFKPSQWQTLGWWILLIPLVTGLLQYWQTKIMMPKAKIVPQPKASEPKDDDMATAMQKQMGIMMPLMIGYFSYSFSLGLSLYWNAFTIFGIIQQYQLNKVFYEKKDDQNNQTQKG</sequence>
<comment type="similarity">
    <text evidence="9">Belongs to the OXA1/ALB3/YidC family.</text>
</comment>
<dbReference type="GO" id="GO:0005886">
    <property type="term" value="C:plasma membrane"/>
    <property type="evidence" value="ECO:0007669"/>
    <property type="project" value="UniProtKB-SubCell"/>
</dbReference>
<keyword evidence="2" id="KW-0813">Transport</keyword>
<evidence type="ECO:0000256" key="6">
    <source>
        <dbReference type="ARBA" id="ARBA00022989"/>
    </source>
</evidence>
<reference evidence="12 13" key="1">
    <citation type="journal article" date="2016" name="Nat. Commun.">
        <title>Thousands of microbial genomes shed light on interconnected biogeochemical processes in an aquifer system.</title>
        <authorList>
            <person name="Anantharaman K."/>
            <person name="Brown C.T."/>
            <person name="Hug L.A."/>
            <person name="Sharon I."/>
            <person name="Castelle C.J."/>
            <person name="Probst A.J."/>
            <person name="Thomas B.C."/>
            <person name="Singh A."/>
            <person name="Wilkins M.J."/>
            <person name="Karaoz U."/>
            <person name="Brodie E.L."/>
            <person name="Williams K.H."/>
            <person name="Hubbard S.S."/>
            <person name="Banfield J.F."/>
        </authorList>
    </citation>
    <scope>NUCLEOTIDE SEQUENCE [LARGE SCALE GENOMIC DNA]</scope>
</reference>
<dbReference type="GO" id="GO:0051205">
    <property type="term" value="P:protein insertion into membrane"/>
    <property type="evidence" value="ECO:0007669"/>
    <property type="project" value="TreeGrafter"/>
</dbReference>
<dbReference type="PANTHER" id="PTHR12428:SF65">
    <property type="entry name" value="CYTOCHROME C OXIDASE ASSEMBLY PROTEIN COX18, MITOCHONDRIAL"/>
    <property type="match status" value="1"/>
</dbReference>
<keyword evidence="8" id="KW-0143">Chaperone</keyword>
<name>A0A1F6AP45_9BACT</name>
<evidence type="ECO:0000256" key="1">
    <source>
        <dbReference type="ARBA" id="ARBA00004651"/>
    </source>
</evidence>
<feature type="transmembrane region" description="Helical" evidence="10">
    <location>
        <begin position="7"/>
        <end position="26"/>
    </location>
</feature>
<feature type="transmembrane region" description="Helical" evidence="10">
    <location>
        <begin position="170"/>
        <end position="188"/>
    </location>
</feature>
<evidence type="ECO:0000256" key="5">
    <source>
        <dbReference type="ARBA" id="ARBA00022927"/>
    </source>
</evidence>
<dbReference type="InterPro" id="IPR047196">
    <property type="entry name" value="YidC_ALB_C"/>
</dbReference>
<evidence type="ECO:0000256" key="10">
    <source>
        <dbReference type="SAM" id="Phobius"/>
    </source>
</evidence>
<evidence type="ECO:0000313" key="12">
    <source>
        <dbReference type="EMBL" id="OGG26438.1"/>
    </source>
</evidence>
<feature type="transmembrane region" description="Helical" evidence="10">
    <location>
        <begin position="102"/>
        <end position="122"/>
    </location>
</feature>
<feature type="transmembrane region" description="Helical" evidence="10">
    <location>
        <begin position="32"/>
        <end position="51"/>
    </location>
</feature>
<feature type="transmembrane region" description="Helical" evidence="10">
    <location>
        <begin position="231"/>
        <end position="253"/>
    </location>
</feature>
<organism evidence="12 13">
    <name type="scientific">Candidatus Gottesmanbacteria bacterium RIFCSPLOWO2_01_FULL_39_12b</name>
    <dbReference type="NCBI Taxonomy" id="1798388"/>
    <lineage>
        <taxon>Bacteria</taxon>
        <taxon>Candidatus Gottesmaniibacteriota</taxon>
    </lineage>
</organism>
<evidence type="ECO:0000259" key="11">
    <source>
        <dbReference type="Pfam" id="PF02096"/>
    </source>
</evidence>
<comment type="caution">
    <text evidence="12">The sequence shown here is derived from an EMBL/GenBank/DDBJ whole genome shotgun (WGS) entry which is preliminary data.</text>
</comment>
<comment type="subcellular location">
    <subcellularLocation>
        <location evidence="1">Cell membrane</location>
        <topology evidence="1">Multi-pass membrane protein</topology>
    </subcellularLocation>
    <subcellularLocation>
        <location evidence="9">Membrane</location>
        <topology evidence="9">Multi-pass membrane protein</topology>
    </subcellularLocation>
</comment>
<keyword evidence="6 10" id="KW-1133">Transmembrane helix</keyword>
<gene>
    <name evidence="12" type="ORF">A2960_06190</name>
</gene>
<dbReference type="EMBL" id="MFJR01000009">
    <property type="protein sequence ID" value="OGG26438.1"/>
    <property type="molecule type" value="Genomic_DNA"/>
</dbReference>
<dbReference type="Proteomes" id="UP000176609">
    <property type="component" value="Unassembled WGS sequence"/>
</dbReference>
<accession>A0A1F6AP45</accession>
<keyword evidence="3" id="KW-1003">Cell membrane</keyword>